<gene>
    <name evidence="2" type="ORF">PCOR1329_LOCUS32491</name>
</gene>
<evidence type="ECO:0000313" key="3">
    <source>
        <dbReference type="Proteomes" id="UP001189429"/>
    </source>
</evidence>
<name>A0ABN9STJ1_9DINO</name>
<reference evidence="2" key="1">
    <citation type="submission" date="2023-10" db="EMBL/GenBank/DDBJ databases">
        <authorList>
            <person name="Chen Y."/>
            <person name="Shah S."/>
            <person name="Dougan E. K."/>
            <person name="Thang M."/>
            <person name="Chan C."/>
        </authorList>
    </citation>
    <scope>NUCLEOTIDE SEQUENCE [LARGE SCALE GENOMIC DNA]</scope>
</reference>
<protein>
    <submittedName>
        <fullName evidence="2">Uncharacterized protein</fullName>
    </submittedName>
</protein>
<keyword evidence="3" id="KW-1185">Reference proteome</keyword>
<sequence length="129" mass="13578">MHASDSAEAHREGDAERAHDGAGHAMLYAMQAVAAGGTRPRARESSGAPVARYTQPSKIGWRGSVGLMTGYPGHTHPSRLEREGADKAEKHHSTRRPTVCHGLHSGSVSTTSASREASRLTEPTSRGAG</sequence>
<accession>A0ABN9STJ1</accession>
<feature type="region of interest" description="Disordered" evidence="1">
    <location>
        <begin position="1"/>
        <end position="129"/>
    </location>
</feature>
<dbReference type="Proteomes" id="UP001189429">
    <property type="component" value="Unassembled WGS sequence"/>
</dbReference>
<comment type="caution">
    <text evidence="2">The sequence shown here is derived from an EMBL/GenBank/DDBJ whole genome shotgun (WGS) entry which is preliminary data.</text>
</comment>
<organism evidence="2 3">
    <name type="scientific">Prorocentrum cordatum</name>
    <dbReference type="NCBI Taxonomy" id="2364126"/>
    <lineage>
        <taxon>Eukaryota</taxon>
        <taxon>Sar</taxon>
        <taxon>Alveolata</taxon>
        <taxon>Dinophyceae</taxon>
        <taxon>Prorocentrales</taxon>
        <taxon>Prorocentraceae</taxon>
        <taxon>Prorocentrum</taxon>
    </lineage>
</organism>
<dbReference type="EMBL" id="CAUYUJ010013217">
    <property type="protein sequence ID" value="CAK0835783.1"/>
    <property type="molecule type" value="Genomic_DNA"/>
</dbReference>
<proteinExistence type="predicted"/>
<feature type="compositionally biased region" description="Basic and acidic residues" evidence="1">
    <location>
        <begin position="1"/>
        <end position="22"/>
    </location>
</feature>
<evidence type="ECO:0000313" key="2">
    <source>
        <dbReference type="EMBL" id="CAK0835783.1"/>
    </source>
</evidence>
<feature type="compositionally biased region" description="Polar residues" evidence="1">
    <location>
        <begin position="106"/>
        <end position="115"/>
    </location>
</feature>
<feature type="compositionally biased region" description="Basic and acidic residues" evidence="1">
    <location>
        <begin position="78"/>
        <end position="91"/>
    </location>
</feature>
<feature type="non-terminal residue" evidence="2">
    <location>
        <position position="129"/>
    </location>
</feature>
<evidence type="ECO:0000256" key="1">
    <source>
        <dbReference type="SAM" id="MobiDB-lite"/>
    </source>
</evidence>